<comment type="similarity">
    <text evidence="1">Belongs to the short-chain dehydrogenases/reductases (SDR) family.</text>
</comment>
<proteinExistence type="inferred from homology"/>
<evidence type="ECO:0000256" key="3">
    <source>
        <dbReference type="SAM" id="MobiDB-lite"/>
    </source>
</evidence>
<dbReference type="PANTHER" id="PTHR42760:SF133">
    <property type="entry name" value="3-OXOACYL-[ACYL-CARRIER-PROTEIN] REDUCTASE"/>
    <property type="match status" value="1"/>
</dbReference>
<keyword evidence="5" id="KW-1185">Reference proteome</keyword>
<dbReference type="InterPro" id="IPR020904">
    <property type="entry name" value="Sc_DH/Rdtase_CS"/>
</dbReference>
<dbReference type="PANTHER" id="PTHR42760">
    <property type="entry name" value="SHORT-CHAIN DEHYDROGENASES/REDUCTASES FAMILY MEMBER"/>
    <property type="match status" value="1"/>
</dbReference>
<name>A0ABU5HKR1_9BACE</name>
<dbReference type="EMBL" id="JARZAK010000001">
    <property type="protein sequence ID" value="MDY7256771.1"/>
    <property type="molecule type" value="Genomic_DNA"/>
</dbReference>
<accession>A0ABU5HKR1</accession>
<dbReference type="InterPro" id="IPR036291">
    <property type="entry name" value="NAD(P)-bd_dom_sf"/>
</dbReference>
<sequence length="295" mass="32789">MADNYIERQQEQYEARKAAWKQAQKYGKKKSTTVHPAESASCSPMTSKSAPSKRRVFITGGAEGIGKAIVEAFCLSGDQVAFCDINETAGQETAKATGAIFYKVDVSDKDALESCMQRILSEWNDIDIIINNVGISQFSSITETSVEDFDKILSINLRPVFITSRLLAIHRKEQSSPNPYGRIINICSTRYLMSEPGSEGYAASKGGIYSLTHALALSLSEWNITVNSIAPGWIQTHDYDQLRPEDHSQHPSRRVGKPEDIARMCLFLCEENNDFINGENITIDGGMTKKMIYPE</sequence>
<evidence type="ECO:0000313" key="4">
    <source>
        <dbReference type="EMBL" id="MDY7256771.1"/>
    </source>
</evidence>
<gene>
    <name evidence="4" type="ORF">QHG74_03480</name>
</gene>
<dbReference type="Gene3D" id="3.40.50.720">
    <property type="entry name" value="NAD(P)-binding Rossmann-like Domain"/>
    <property type="match status" value="1"/>
</dbReference>
<feature type="region of interest" description="Disordered" evidence="3">
    <location>
        <begin position="26"/>
        <end position="48"/>
    </location>
</feature>
<reference evidence="4 5" key="1">
    <citation type="submission" date="2023-04" db="EMBL/GenBank/DDBJ databases">
        <title>Bacteroides pacosi sp. nov., isolated from the fecal material of an alpaca.</title>
        <authorList>
            <person name="Miller S."/>
            <person name="Hendry M."/>
            <person name="King J."/>
            <person name="Sankaranarayanan K."/>
            <person name="Lawson P.A."/>
        </authorList>
    </citation>
    <scope>NUCLEOTIDE SEQUENCE [LARGE SCALE GENOMIC DNA]</scope>
    <source>
        <strain evidence="4 5">A2-P53</strain>
    </source>
</reference>
<dbReference type="InterPro" id="IPR002347">
    <property type="entry name" value="SDR_fam"/>
</dbReference>
<dbReference type="Pfam" id="PF13561">
    <property type="entry name" value="adh_short_C2"/>
    <property type="match status" value="1"/>
</dbReference>
<comment type="caution">
    <text evidence="4">The sequence shown here is derived from an EMBL/GenBank/DDBJ whole genome shotgun (WGS) entry which is preliminary data.</text>
</comment>
<evidence type="ECO:0000256" key="1">
    <source>
        <dbReference type="ARBA" id="ARBA00006484"/>
    </source>
</evidence>
<dbReference type="Proteomes" id="UP001292913">
    <property type="component" value="Unassembled WGS sequence"/>
</dbReference>
<keyword evidence="2" id="KW-0560">Oxidoreductase</keyword>
<evidence type="ECO:0000313" key="5">
    <source>
        <dbReference type="Proteomes" id="UP001292913"/>
    </source>
</evidence>
<protein>
    <submittedName>
        <fullName evidence="4">SDR family oxidoreductase</fullName>
    </submittedName>
</protein>
<organism evidence="4 5">
    <name type="scientific">Bacteroides vicugnae</name>
    <dbReference type="NCBI Taxonomy" id="3037989"/>
    <lineage>
        <taxon>Bacteria</taxon>
        <taxon>Pseudomonadati</taxon>
        <taxon>Bacteroidota</taxon>
        <taxon>Bacteroidia</taxon>
        <taxon>Bacteroidales</taxon>
        <taxon>Bacteroidaceae</taxon>
        <taxon>Bacteroides</taxon>
    </lineage>
</organism>
<dbReference type="SUPFAM" id="SSF51735">
    <property type="entry name" value="NAD(P)-binding Rossmann-fold domains"/>
    <property type="match status" value="1"/>
</dbReference>
<dbReference type="PRINTS" id="PR00081">
    <property type="entry name" value="GDHRDH"/>
</dbReference>
<dbReference type="PRINTS" id="PR00080">
    <property type="entry name" value="SDRFAMILY"/>
</dbReference>
<dbReference type="PROSITE" id="PS00061">
    <property type="entry name" value="ADH_SHORT"/>
    <property type="match status" value="1"/>
</dbReference>
<dbReference type="RefSeq" id="WP_259022893.1">
    <property type="nucleotide sequence ID" value="NZ_JARZAK010000001.1"/>
</dbReference>
<evidence type="ECO:0000256" key="2">
    <source>
        <dbReference type="ARBA" id="ARBA00023002"/>
    </source>
</evidence>